<gene>
    <name evidence="2" type="ORF">COJ15_30190</name>
</gene>
<name>A0A9X6WIA1_BACTU</name>
<accession>A0A9X6WIA1</accession>
<keyword evidence="1" id="KW-0812">Transmembrane</keyword>
<comment type="caution">
    <text evidence="2">The sequence shown here is derived from an EMBL/GenBank/DDBJ whole genome shotgun (WGS) entry which is preliminary data.</text>
</comment>
<reference evidence="2 3" key="1">
    <citation type="submission" date="2017-09" db="EMBL/GenBank/DDBJ databases">
        <title>Large-scale bioinformatics analysis of Bacillus genomes uncovers conserved roles of natural products in bacterial physiology.</title>
        <authorList>
            <consortium name="Agbiome Team Llc"/>
            <person name="Bleich R.M."/>
            <person name="Grubbs K.J."/>
            <person name="Santa Maria K.C."/>
            <person name="Allen S.E."/>
            <person name="Farag S."/>
            <person name="Shank E.A."/>
            <person name="Bowers A."/>
        </authorList>
    </citation>
    <scope>NUCLEOTIDE SEQUENCE [LARGE SCALE GENOMIC DNA]</scope>
    <source>
        <strain evidence="2 3">AFS085496</strain>
    </source>
</reference>
<dbReference type="EMBL" id="NUVX01000070">
    <property type="protein sequence ID" value="PFJ31005.1"/>
    <property type="molecule type" value="Genomic_DNA"/>
</dbReference>
<protein>
    <submittedName>
        <fullName evidence="2">Uncharacterized protein</fullName>
    </submittedName>
</protein>
<sequence length="399" mass="45598">MRLNKRKTVLGILTVFLLIAIILIIIIFNKSKDVAPTTADNTQKTHKSSQSSVIYGEVTKEDLAIQDKQYDETKEVHETEETLKTIFESKKDTSKLGSYNLSQPIIVENSNFPGMSRKIIGNYNGYIFMYRNANEILYYDPSKKDTFSLTDGVTKAFPSSNTPYILFEKKNDKGYTLYSYDFIKNTDGFEEIVKIASSAIDFGRQGEFNYFAIQEQPNKYFYQPIPKSSIEAEEIGFRDFSSDLAQPYKDYVISYSKSDNSLYKLQFGKSPKKLFGLPNYSDLKYLVHLKVNPFRTDKLIYIASFSNIDGDLTGKKVTINGTTCPDLQNITNAEWIDGESIIYTIDSEAGELQLYNFRTAENYVLANGVSTFTYNHKDKSVYYNETSDNVIKKITINQN</sequence>
<dbReference type="Proteomes" id="UP000224003">
    <property type="component" value="Unassembled WGS sequence"/>
</dbReference>
<evidence type="ECO:0000313" key="3">
    <source>
        <dbReference type="Proteomes" id="UP000224003"/>
    </source>
</evidence>
<feature type="transmembrane region" description="Helical" evidence="1">
    <location>
        <begin position="9"/>
        <end position="28"/>
    </location>
</feature>
<evidence type="ECO:0000313" key="2">
    <source>
        <dbReference type="EMBL" id="PFJ31005.1"/>
    </source>
</evidence>
<dbReference type="RefSeq" id="WP_098517484.1">
    <property type="nucleotide sequence ID" value="NZ_NUVX01000070.1"/>
</dbReference>
<dbReference type="AlphaFoldDB" id="A0A9X6WIA1"/>
<keyword evidence="1" id="KW-0472">Membrane</keyword>
<organism evidence="2 3">
    <name type="scientific">Bacillus thuringiensis</name>
    <dbReference type="NCBI Taxonomy" id="1428"/>
    <lineage>
        <taxon>Bacteria</taxon>
        <taxon>Bacillati</taxon>
        <taxon>Bacillota</taxon>
        <taxon>Bacilli</taxon>
        <taxon>Bacillales</taxon>
        <taxon>Bacillaceae</taxon>
        <taxon>Bacillus</taxon>
        <taxon>Bacillus cereus group</taxon>
    </lineage>
</organism>
<proteinExistence type="predicted"/>
<evidence type="ECO:0000256" key="1">
    <source>
        <dbReference type="SAM" id="Phobius"/>
    </source>
</evidence>
<keyword evidence="1" id="KW-1133">Transmembrane helix</keyword>